<dbReference type="Proteomes" id="UP000443353">
    <property type="component" value="Unassembled WGS sequence"/>
</dbReference>
<reference evidence="2 3" key="1">
    <citation type="submission" date="2019-12" db="EMBL/GenBank/DDBJ databases">
        <authorList>
            <person name="Li C."/>
            <person name="Zhao J."/>
        </authorList>
    </citation>
    <scope>NUCLEOTIDE SEQUENCE [LARGE SCALE GENOMIC DNA]</scope>
    <source>
        <strain evidence="2 3">NEAU-DD11</strain>
    </source>
</reference>
<sequence length="192" mass="19770">MRRARTLPSAGLSLVEVLVTVVILAFGLLGIAALQAKVQVGSIEAYQRAQAVVLVDDMRARILGNSAHAADYVTAAALGKNDDQPTDCTTLAIGSARDQCEWSQELKGAAEQTGAGAATGAMIDARGCVEQLQAPDPTAGVCKPGIYRVSVAWQGLHPTKASGLACGANQYGPDANRRAIAVQLAIGLPSCT</sequence>
<dbReference type="AlphaFoldDB" id="A0A7X3K6Z2"/>
<evidence type="ECO:0000313" key="3">
    <source>
        <dbReference type="Proteomes" id="UP000443353"/>
    </source>
</evidence>
<accession>A0A7X3K6Z2</accession>
<keyword evidence="1" id="KW-0812">Transmembrane</keyword>
<feature type="transmembrane region" description="Helical" evidence="1">
    <location>
        <begin position="12"/>
        <end position="34"/>
    </location>
</feature>
<dbReference type="InterPro" id="IPR012902">
    <property type="entry name" value="N_methyl_site"/>
</dbReference>
<comment type="caution">
    <text evidence="2">The sequence shown here is derived from an EMBL/GenBank/DDBJ whole genome shotgun (WGS) entry which is preliminary data.</text>
</comment>
<gene>
    <name evidence="2" type="ORF">GPY61_07315</name>
</gene>
<keyword evidence="1" id="KW-1133">Transmembrane helix</keyword>
<protein>
    <submittedName>
        <fullName evidence="2">Type IV pilus modification protein PilV</fullName>
    </submittedName>
</protein>
<keyword evidence="3" id="KW-1185">Reference proteome</keyword>
<proteinExistence type="predicted"/>
<evidence type="ECO:0000313" key="2">
    <source>
        <dbReference type="EMBL" id="MVW59735.1"/>
    </source>
</evidence>
<evidence type="ECO:0000256" key="1">
    <source>
        <dbReference type="SAM" id="Phobius"/>
    </source>
</evidence>
<organism evidence="2 3">
    <name type="scientific">Massilia cellulosiltytica</name>
    <dbReference type="NCBI Taxonomy" id="2683234"/>
    <lineage>
        <taxon>Bacteria</taxon>
        <taxon>Pseudomonadati</taxon>
        <taxon>Pseudomonadota</taxon>
        <taxon>Betaproteobacteria</taxon>
        <taxon>Burkholderiales</taxon>
        <taxon>Oxalobacteraceae</taxon>
        <taxon>Telluria group</taxon>
        <taxon>Massilia</taxon>
    </lineage>
</organism>
<dbReference type="PROSITE" id="PS00409">
    <property type="entry name" value="PROKAR_NTER_METHYL"/>
    <property type="match status" value="1"/>
</dbReference>
<name>A0A7X3K6Z2_9BURK</name>
<dbReference type="RefSeq" id="WP_056124981.1">
    <property type="nucleotide sequence ID" value="NZ_WSES01000002.1"/>
</dbReference>
<keyword evidence="1" id="KW-0472">Membrane</keyword>
<dbReference type="EMBL" id="WSES01000002">
    <property type="protein sequence ID" value="MVW59735.1"/>
    <property type="molecule type" value="Genomic_DNA"/>
</dbReference>